<keyword evidence="2 3" id="KW-0450">Lipoyl</keyword>
<evidence type="ECO:0000256" key="1">
    <source>
        <dbReference type="ARBA" id="ARBA00009249"/>
    </source>
</evidence>
<dbReference type="Pfam" id="PF01597">
    <property type="entry name" value="GCV_H"/>
    <property type="match status" value="1"/>
</dbReference>
<accession>A0ABP4ETN1</accession>
<dbReference type="PROSITE" id="PS50968">
    <property type="entry name" value="BIOTINYL_LIPOYL"/>
    <property type="match status" value="1"/>
</dbReference>
<dbReference type="Gene3D" id="2.40.50.100">
    <property type="match status" value="1"/>
</dbReference>
<dbReference type="Proteomes" id="UP001499987">
    <property type="component" value="Unassembled WGS sequence"/>
</dbReference>
<dbReference type="RefSeq" id="WP_344628362.1">
    <property type="nucleotide sequence ID" value="NZ_BAAALD010000165.1"/>
</dbReference>
<evidence type="ECO:0000256" key="2">
    <source>
        <dbReference type="ARBA" id="ARBA00022823"/>
    </source>
</evidence>
<reference evidence="6" key="1">
    <citation type="journal article" date="2019" name="Int. J. Syst. Evol. Microbiol.">
        <title>The Global Catalogue of Microorganisms (GCM) 10K type strain sequencing project: providing services to taxonomists for standard genome sequencing and annotation.</title>
        <authorList>
            <consortium name="The Broad Institute Genomics Platform"/>
            <consortium name="The Broad Institute Genome Sequencing Center for Infectious Disease"/>
            <person name="Wu L."/>
            <person name="Ma J."/>
        </authorList>
    </citation>
    <scope>NUCLEOTIDE SEQUENCE [LARGE SCALE GENOMIC DNA]</scope>
    <source>
        <strain evidence="6">JCM 13002</strain>
    </source>
</reference>
<evidence type="ECO:0000313" key="6">
    <source>
        <dbReference type="Proteomes" id="UP001499987"/>
    </source>
</evidence>
<dbReference type="SUPFAM" id="SSF51230">
    <property type="entry name" value="Single hybrid motif"/>
    <property type="match status" value="1"/>
</dbReference>
<dbReference type="NCBIfam" id="NF002270">
    <property type="entry name" value="PRK01202.1"/>
    <property type="match status" value="1"/>
</dbReference>
<name>A0ABP4ETN1_9ACTN</name>
<dbReference type="PANTHER" id="PTHR11715">
    <property type="entry name" value="GLYCINE CLEAVAGE SYSTEM H PROTEIN"/>
    <property type="match status" value="1"/>
</dbReference>
<dbReference type="HAMAP" id="MF_00272">
    <property type="entry name" value="GcvH"/>
    <property type="match status" value="1"/>
</dbReference>
<dbReference type="InterPro" id="IPR002930">
    <property type="entry name" value="GCV_H"/>
</dbReference>
<dbReference type="InterPro" id="IPR011053">
    <property type="entry name" value="Single_hybrid_motif"/>
</dbReference>
<feature type="domain" description="Lipoyl-binding" evidence="4">
    <location>
        <begin position="24"/>
        <end position="106"/>
    </location>
</feature>
<sequence>MANIPNDLKYTKDHEWVRELGNGRIRVGITDHAQKQLGDLVFVELPPVGRTLDTGEPFGTVESVKSVSDVFAPLAGKVTGRNEELDSDPELVNTDPYDEGWLIEIELAKGTDLKGLLSATAYGEWITEGA</sequence>
<dbReference type="CDD" id="cd06848">
    <property type="entry name" value="GCS_H"/>
    <property type="match status" value="1"/>
</dbReference>
<comment type="subunit">
    <text evidence="3">The glycine cleavage system is composed of four proteins: P, T, L and H.</text>
</comment>
<evidence type="ECO:0000259" key="4">
    <source>
        <dbReference type="PROSITE" id="PS50968"/>
    </source>
</evidence>
<dbReference type="InterPro" id="IPR000089">
    <property type="entry name" value="Biotin_lipoyl"/>
</dbReference>
<gene>
    <name evidence="5" type="primary">gcvH_2</name>
    <name evidence="3" type="synonym">gcvH</name>
    <name evidence="5" type="ORF">GCM10009663_76240</name>
</gene>
<protein>
    <recommendedName>
        <fullName evidence="3">Glycine cleavage system H protein</fullName>
    </recommendedName>
</protein>
<dbReference type="InterPro" id="IPR003016">
    <property type="entry name" value="2-oxoA_DH_lipoyl-BS"/>
</dbReference>
<dbReference type="NCBIfam" id="TIGR00527">
    <property type="entry name" value="gcvH"/>
    <property type="match status" value="1"/>
</dbReference>
<dbReference type="PANTHER" id="PTHR11715:SF3">
    <property type="entry name" value="GLYCINE CLEAVAGE SYSTEM H PROTEIN-RELATED"/>
    <property type="match status" value="1"/>
</dbReference>
<feature type="modified residue" description="N6-lipoyllysine" evidence="3">
    <location>
        <position position="65"/>
    </location>
</feature>
<organism evidence="5 6">
    <name type="scientific">Kitasatospora arboriphila</name>
    <dbReference type="NCBI Taxonomy" id="258052"/>
    <lineage>
        <taxon>Bacteria</taxon>
        <taxon>Bacillati</taxon>
        <taxon>Actinomycetota</taxon>
        <taxon>Actinomycetes</taxon>
        <taxon>Kitasatosporales</taxon>
        <taxon>Streptomycetaceae</taxon>
        <taxon>Kitasatospora</taxon>
    </lineage>
</organism>
<proteinExistence type="inferred from homology"/>
<keyword evidence="6" id="KW-1185">Reference proteome</keyword>
<dbReference type="InterPro" id="IPR033753">
    <property type="entry name" value="GCV_H/Fam206"/>
</dbReference>
<evidence type="ECO:0000256" key="3">
    <source>
        <dbReference type="HAMAP-Rule" id="MF_00272"/>
    </source>
</evidence>
<comment type="cofactor">
    <cofactor evidence="3">
        <name>(R)-lipoate</name>
        <dbReference type="ChEBI" id="CHEBI:83088"/>
    </cofactor>
    <text evidence="3">Binds 1 lipoyl cofactor covalently.</text>
</comment>
<dbReference type="EMBL" id="BAAALD010000165">
    <property type="protein sequence ID" value="GAA1126846.1"/>
    <property type="molecule type" value="Genomic_DNA"/>
</dbReference>
<evidence type="ECO:0000313" key="5">
    <source>
        <dbReference type="EMBL" id="GAA1126846.1"/>
    </source>
</evidence>
<dbReference type="InterPro" id="IPR017453">
    <property type="entry name" value="GCV_H_sub"/>
</dbReference>
<comment type="function">
    <text evidence="3">The glycine cleavage system catalyzes the degradation of glycine. The H protein shuttles the methylamine group of glycine from the P protein to the T protein.</text>
</comment>
<comment type="similarity">
    <text evidence="1 3">Belongs to the GcvH family.</text>
</comment>
<dbReference type="PROSITE" id="PS00189">
    <property type="entry name" value="LIPOYL"/>
    <property type="match status" value="1"/>
</dbReference>
<comment type="caution">
    <text evidence="5">The sequence shown here is derived from an EMBL/GenBank/DDBJ whole genome shotgun (WGS) entry which is preliminary data.</text>
</comment>